<feature type="compositionally biased region" description="Acidic residues" evidence="1">
    <location>
        <begin position="984"/>
        <end position="1026"/>
    </location>
</feature>
<dbReference type="InterPro" id="IPR005114">
    <property type="entry name" value="Helicase_assoc"/>
</dbReference>
<dbReference type="OrthoDB" id="66498at2759"/>
<proteinExistence type="predicted"/>
<dbReference type="EMBL" id="CM000608">
    <property type="protein sequence ID" value="EEC49504.1"/>
    <property type="molecule type" value="Genomic_DNA"/>
</dbReference>
<dbReference type="InParanoid" id="B7FW16"/>
<evidence type="ECO:0000313" key="4">
    <source>
        <dbReference type="Proteomes" id="UP000000759"/>
    </source>
</evidence>
<evidence type="ECO:0000313" key="3">
    <source>
        <dbReference type="EMBL" id="EEC49504.1"/>
    </source>
</evidence>
<accession>B7FW16</accession>
<dbReference type="HOGENOM" id="CLU_294153_0_0_1"/>
<dbReference type="PANTHER" id="PTHR37066">
    <property type="entry name" value="HELICASE-ASSOCIATED"/>
    <property type="match status" value="1"/>
</dbReference>
<feature type="compositionally biased region" description="Basic and acidic residues" evidence="1">
    <location>
        <begin position="430"/>
        <end position="439"/>
    </location>
</feature>
<evidence type="ECO:0000259" key="2">
    <source>
        <dbReference type="Pfam" id="PF03457"/>
    </source>
</evidence>
<feature type="region of interest" description="Disordered" evidence="1">
    <location>
        <begin position="428"/>
        <end position="451"/>
    </location>
</feature>
<dbReference type="RefSeq" id="XP_002178806.1">
    <property type="nucleotide sequence ID" value="XM_002178770.1"/>
</dbReference>
<dbReference type="AlphaFoldDB" id="B7FW16"/>
<reference evidence="4" key="2">
    <citation type="submission" date="2008-08" db="EMBL/GenBank/DDBJ databases">
        <authorList>
            <consortium name="Diatom Consortium"/>
            <person name="Grigoriev I."/>
            <person name="Grimwood J."/>
            <person name="Kuo A."/>
            <person name="Otillar R.P."/>
            <person name="Salamov A."/>
            <person name="Detter J.C."/>
            <person name="Lindquist E."/>
            <person name="Shapiro H."/>
            <person name="Lucas S."/>
            <person name="Glavina del Rio T."/>
            <person name="Pitluck S."/>
            <person name="Rokhsar D."/>
            <person name="Bowler C."/>
        </authorList>
    </citation>
    <scope>GENOME REANNOTATION</scope>
    <source>
        <strain evidence="4">CCAP 1055/1</strain>
    </source>
</reference>
<dbReference type="Pfam" id="PF03457">
    <property type="entry name" value="HA"/>
    <property type="match status" value="2"/>
</dbReference>
<dbReference type="eggNOG" id="ENOG502S0VX">
    <property type="taxonomic scope" value="Eukaryota"/>
</dbReference>
<dbReference type="PANTHER" id="PTHR37066:SF1">
    <property type="entry name" value="LNS2_PITP DOMAIN-CONTAINING PROTEIN"/>
    <property type="match status" value="1"/>
</dbReference>
<dbReference type="PaxDb" id="2850-Phatr44894"/>
<organism evidence="3 4">
    <name type="scientific">Phaeodactylum tricornutum (strain CCAP 1055/1)</name>
    <dbReference type="NCBI Taxonomy" id="556484"/>
    <lineage>
        <taxon>Eukaryota</taxon>
        <taxon>Sar</taxon>
        <taxon>Stramenopiles</taxon>
        <taxon>Ochrophyta</taxon>
        <taxon>Bacillariophyta</taxon>
        <taxon>Bacillariophyceae</taxon>
        <taxon>Bacillariophycidae</taxon>
        <taxon>Naviculales</taxon>
        <taxon>Phaeodactylaceae</taxon>
        <taxon>Phaeodactylum</taxon>
    </lineage>
</organism>
<evidence type="ECO:0000256" key="1">
    <source>
        <dbReference type="SAM" id="MobiDB-lite"/>
    </source>
</evidence>
<dbReference type="KEGG" id="pti:PHATRDRAFT_44894"/>
<feature type="region of interest" description="Disordered" evidence="1">
    <location>
        <begin position="984"/>
        <end position="1032"/>
    </location>
</feature>
<dbReference type="GeneID" id="7199813"/>
<keyword evidence="4" id="KW-1185">Reference proteome</keyword>
<dbReference type="Proteomes" id="UP000000759">
    <property type="component" value="Chromosome 5"/>
</dbReference>
<feature type="domain" description="Helicase-associated" evidence="2">
    <location>
        <begin position="353"/>
        <end position="423"/>
    </location>
</feature>
<name>B7FW16_PHATC</name>
<feature type="domain" description="Helicase-associated" evidence="2">
    <location>
        <begin position="152"/>
        <end position="223"/>
    </location>
</feature>
<dbReference type="OMA" id="ERYMPLA"/>
<protein>
    <recommendedName>
        <fullName evidence="2">Helicase-associated domain-containing protein</fullName>
    </recommendedName>
</protein>
<feature type="region of interest" description="Disordered" evidence="1">
    <location>
        <begin position="469"/>
        <end position="496"/>
    </location>
</feature>
<gene>
    <name evidence="3" type="ORF">PHATRDRAFT_44894</name>
</gene>
<reference evidence="3 4" key="1">
    <citation type="journal article" date="2008" name="Nature">
        <title>The Phaeodactylum genome reveals the evolutionary history of diatom genomes.</title>
        <authorList>
            <person name="Bowler C."/>
            <person name="Allen A.E."/>
            <person name="Badger J.H."/>
            <person name="Grimwood J."/>
            <person name="Jabbari K."/>
            <person name="Kuo A."/>
            <person name="Maheswari U."/>
            <person name="Martens C."/>
            <person name="Maumus F."/>
            <person name="Otillar R.P."/>
            <person name="Rayko E."/>
            <person name="Salamov A."/>
            <person name="Vandepoele K."/>
            <person name="Beszteri B."/>
            <person name="Gruber A."/>
            <person name="Heijde M."/>
            <person name="Katinka M."/>
            <person name="Mock T."/>
            <person name="Valentin K."/>
            <person name="Verret F."/>
            <person name="Berges J.A."/>
            <person name="Brownlee C."/>
            <person name="Cadoret J.P."/>
            <person name="Chiovitti A."/>
            <person name="Choi C.J."/>
            <person name="Coesel S."/>
            <person name="De Martino A."/>
            <person name="Detter J.C."/>
            <person name="Durkin C."/>
            <person name="Falciatore A."/>
            <person name="Fournet J."/>
            <person name="Haruta M."/>
            <person name="Huysman M.J."/>
            <person name="Jenkins B.D."/>
            <person name="Jiroutova K."/>
            <person name="Jorgensen R.E."/>
            <person name="Joubert Y."/>
            <person name="Kaplan A."/>
            <person name="Kroger N."/>
            <person name="Kroth P.G."/>
            <person name="La Roche J."/>
            <person name="Lindquist E."/>
            <person name="Lommer M."/>
            <person name="Martin-Jezequel V."/>
            <person name="Lopez P.J."/>
            <person name="Lucas S."/>
            <person name="Mangogna M."/>
            <person name="McGinnis K."/>
            <person name="Medlin L.K."/>
            <person name="Montsant A."/>
            <person name="Oudot-Le Secq M.P."/>
            <person name="Napoli C."/>
            <person name="Obornik M."/>
            <person name="Parker M.S."/>
            <person name="Petit J.L."/>
            <person name="Porcel B.M."/>
            <person name="Poulsen N."/>
            <person name="Robison M."/>
            <person name="Rychlewski L."/>
            <person name="Rynearson T.A."/>
            <person name="Schmutz J."/>
            <person name="Shapiro H."/>
            <person name="Siaut M."/>
            <person name="Stanley M."/>
            <person name="Sussman M.R."/>
            <person name="Taylor A.R."/>
            <person name="Vardi A."/>
            <person name="von Dassow P."/>
            <person name="Vyverman W."/>
            <person name="Willis A."/>
            <person name="Wyrwicz L.S."/>
            <person name="Rokhsar D.S."/>
            <person name="Weissenbach J."/>
            <person name="Armbrust E.V."/>
            <person name="Green B.R."/>
            <person name="Van de Peer Y."/>
            <person name="Grigoriev I.V."/>
        </authorList>
    </citation>
    <scope>NUCLEOTIDE SEQUENCE [LARGE SCALE GENOMIC DNA]</scope>
    <source>
        <strain evidence="3 4">CCAP 1055/1</strain>
    </source>
</reference>
<sequence>MKAIHVGVPRYCRALSFDNDTSTVSSHNNNSHRIPISTTTTTTVRTTTTSTRLLRKITVRSVIVAFSCAALWLQLDPPLFVAAFAPGTCTTVTTTATVARVLPYALRTVTTKPYRLAHSQPVPLHPHHRIDGVPLAATARETGSTAKDDDTAEWRAVLAALTLYQAAFGDVKVPQKFIVPTASPWPKPAWGLKLGKVVANIRLTGKYIHGRDKRKQALEKLGFLWAARSTPQTRAEAEDDRSNVTVEQILAALVAYRENVAPLGPVPAKYIVPDAEPWPERVRGLPLGSQLARLPMDQLPETIQAKLQDLGVMERYMPLASSGSMGAPPTAPVVSGEAYQSASNVPPTANDIRFHKVYLALRTYKDVYGDLLVPQPFAVPSKAPWPQETWGLRLGARVNAVRSQGTFVNANPDRRQALDDLGFVWSPPKEGSRRVKSREANSLPDTAIPASATTKNSLDSLLDDSTFDFGQDFMDQGGDGRDGLGGGSATAPTWGLEGGRLLPVEEAAAAAQAAAEEEYAPPRTLQESLDEATVRAMECGVIEGLTDRKRVMKGKREKAIPWFNDDFGDDFVFEDVVEALSLYKRMYTDFDNLTASEEFVVPTHNVRTGFLDDVDDDLNTFDVDASARAAAAIKQYEEEGMKDRSDDLIAAEIQRIQREIEGSNVATKTKPSKVVQSTTEWPEHLAGMKLGNIVARIRDGSLEVKHLSERKAQLDSIGFEWGDPKRFLDVPFEKAMCAMYAYYLVRGDMFVYEDFVMPEEDPWPQALAGYEIGKTVMRLRELQDFLEAYHPEKVSLLRMIDFVWFPTMALPLDPDEPELTNETLLLSALGHPDYAKMIDIPMGLPDKIVADGPFVESDNPKHWWRKWHNWDYVQNYWYQQGRRDNAFVLKGMGYPQMAKEHEAKYGPGLFTQMEETMAVLESGIEEKSLDEKKELLQTLHFYRQEMLGCTDIAAWDRNQWLADLDTEMLKIMKDSNLEIELDVDEDEGYDDEAIDGEEYIEDEDYEEEEPEEEEEDKEEFDVEDELGLSGKQ</sequence>